<sequence length="667" mass="73054">MNNRNLDSYEVKGSKIVQELARVGAKIATTEEFKANSESPTPANAGSSSRTYQFPLYSEEPKLLKLIRESPNLPAWENRIKGPLFLTATVLDRTITTRRLSESNIIEECARFGAYILTRMAMLKEFQEEPDTTTPVSTPTATTLPTLSPTLTTPAIESSASPHGNRSPTADSPTPQDTSPVLVRNRTNEEGTGDHGTEATAAVDLSADTRATAAPTRQNDAEPGHSASDRLATDATCPFPTAGHTTRGLKRKARSEEALNVAYQNTALFRAAPNSSDIGRGRCSSDIALPSEDDSVVESCLPRCPKARALPLLRRHAQPAAAPYLTQAQCLLHLVVGCRQRLRAVCAARGVRDAAEPVRGEAAKKKNRRSQTKGAREATRISGGHGGLLSSEGSITTTVLRTDPSLVAGWAVVATEYMHPICEHSCRRSSHSSHGCPTIRRVVGNGPALMVRHLHRADKSNPTKLNQSRQMKKIPQCWPMLCVHDEIFRMSLVDQASSQLKLCQKWCGWWIIPTIRAESRQSHQSSPHPRKRPHMDPPPRTAADTSRASTCHTNPPPQNADTPRASTCPTPHRPDGSRLTGGPPYTRLSHRAPYEFEQGRPAQHFDGGVDSNGLRNLADELREIWGCRYNQSLQPAALEYGCKNWHKALAHYPQRPRRFSLIFSGGG</sequence>
<feature type="compositionally biased region" description="Polar residues" evidence="1">
    <location>
        <begin position="543"/>
        <end position="569"/>
    </location>
</feature>
<feature type="compositionally biased region" description="Basic and acidic residues" evidence="1">
    <location>
        <begin position="219"/>
        <end position="232"/>
    </location>
</feature>
<feature type="region of interest" description="Disordered" evidence="1">
    <location>
        <begin position="128"/>
        <end position="250"/>
    </location>
</feature>
<name>A0A8K0QVS7_9PLEO</name>
<feature type="compositionally biased region" description="Polar residues" evidence="1">
    <location>
        <begin position="156"/>
        <end position="179"/>
    </location>
</feature>
<feature type="region of interest" description="Disordered" evidence="1">
    <location>
        <begin position="518"/>
        <end position="589"/>
    </location>
</feature>
<feature type="region of interest" description="Disordered" evidence="1">
    <location>
        <begin position="358"/>
        <end position="388"/>
    </location>
</feature>
<accession>A0A8K0QVS7</accession>
<feature type="region of interest" description="Disordered" evidence="1">
    <location>
        <begin position="31"/>
        <end position="50"/>
    </location>
</feature>
<reference evidence="2" key="1">
    <citation type="journal article" date="2021" name="Nat. Commun.">
        <title>Genetic determinants of endophytism in the Arabidopsis root mycobiome.</title>
        <authorList>
            <person name="Mesny F."/>
            <person name="Miyauchi S."/>
            <person name="Thiergart T."/>
            <person name="Pickel B."/>
            <person name="Atanasova L."/>
            <person name="Karlsson M."/>
            <person name="Huettel B."/>
            <person name="Barry K.W."/>
            <person name="Haridas S."/>
            <person name="Chen C."/>
            <person name="Bauer D."/>
            <person name="Andreopoulos W."/>
            <person name="Pangilinan J."/>
            <person name="LaButti K."/>
            <person name="Riley R."/>
            <person name="Lipzen A."/>
            <person name="Clum A."/>
            <person name="Drula E."/>
            <person name="Henrissat B."/>
            <person name="Kohler A."/>
            <person name="Grigoriev I.V."/>
            <person name="Martin F.M."/>
            <person name="Hacquard S."/>
        </authorList>
    </citation>
    <scope>NUCLEOTIDE SEQUENCE</scope>
    <source>
        <strain evidence="2">MPI-SDFR-AT-0120</strain>
    </source>
</reference>
<protein>
    <submittedName>
        <fullName evidence="2">Uncharacterized protein</fullName>
    </submittedName>
</protein>
<organism evidence="2 3">
    <name type="scientific">Paraphoma chrysanthemicola</name>
    <dbReference type="NCBI Taxonomy" id="798071"/>
    <lineage>
        <taxon>Eukaryota</taxon>
        <taxon>Fungi</taxon>
        <taxon>Dikarya</taxon>
        <taxon>Ascomycota</taxon>
        <taxon>Pezizomycotina</taxon>
        <taxon>Dothideomycetes</taxon>
        <taxon>Pleosporomycetidae</taxon>
        <taxon>Pleosporales</taxon>
        <taxon>Pleosporineae</taxon>
        <taxon>Phaeosphaeriaceae</taxon>
        <taxon>Paraphoma</taxon>
    </lineage>
</organism>
<comment type="caution">
    <text evidence="2">The sequence shown here is derived from an EMBL/GenBank/DDBJ whole genome shotgun (WGS) entry which is preliminary data.</text>
</comment>
<feature type="compositionally biased region" description="Basic and acidic residues" evidence="1">
    <location>
        <begin position="186"/>
        <end position="197"/>
    </location>
</feature>
<feature type="compositionally biased region" description="Polar residues" evidence="1">
    <location>
        <begin position="36"/>
        <end position="50"/>
    </location>
</feature>
<evidence type="ECO:0000313" key="3">
    <source>
        <dbReference type="Proteomes" id="UP000813461"/>
    </source>
</evidence>
<evidence type="ECO:0000313" key="2">
    <source>
        <dbReference type="EMBL" id="KAH7070815.1"/>
    </source>
</evidence>
<proteinExistence type="predicted"/>
<feature type="compositionally biased region" description="Low complexity" evidence="1">
    <location>
        <begin position="132"/>
        <end position="155"/>
    </location>
</feature>
<dbReference type="EMBL" id="JAGMVJ010000026">
    <property type="protein sequence ID" value="KAH7070815.1"/>
    <property type="molecule type" value="Genomic_DNA"/>
</dbReference>
<dbReference type="AlphaFoldDB" id="A0A8K0QVS7"/>
<evidence type="ECO:0000256" key="1">
    <source>
        <dbReference type="SAM" id="MobiDB-lite"/>
    </source>
</evidence>
<gene>
    <name evidence="2" type="ORF">FB567DRAFT_554606</name>
</gene>
<keyword evidence="3" id="KW-1185">Reference proteome</keyword>
<dbReference type="Proteomes" id="UP000813461">
    <property type="component" value="Unassembled WGS sequence"/>
</dbReference>